<evidence type="ECO:0000259" key="2">
    <source>
        <dbReference type="Pfam" id="PF05022"/>
    </source>
</evidence>
<dbReference type="PANTHER" id="PTHR23216:SF1">
    <property type="entry name" value="NUCLEOLAR AND COILED-BODY PHOSPHOPROTEIN 1"/>
    <property type="match status" value="1"/>
</dbReference>
<gene>
    <name evidence="3" type="ORF">BCR42DRAFT_411207</name>
</gene>
<organism evidence="3 4">
    <name type="scientific">Absidia repens</name>
    <dbReference type="NCBI Taxonomy" id="90262"/>
    <lineage>
        <taxon>Eukaryota</taxon>
        <taxon>Fungi</taxon>
        <taxon>Fungi incertae sedis</taxon>
        <taxon>Mucoromycota</taxon>
        <taxon>Mucoromycotina</taxon>
        <taxon>Mucoromycetes</taxon>
        <taxon>Mucorales</taxon>
        <taxon>Cunninghamellaceae</taxon>
        <taxon>Absidia</taxon>
    </lineage>
</organism>
<dbReference type="GO" id="GO:0005730">
    <property type="term" value="C:nucleolus"/>
    <property type="evidence" value="ECO:0007669"/>
    <property type="project" value="InterPro"/>
</dbReference>
<protein>
    <submittedName>
        <fullName evidence="3">SRP40, C-terminal domain-domain-containing protein</fullName>
    </submittedName>
</protein>
<evidence type="ECO:0000313" key="4">
    <source>
        <dbReference type="Proteomes" id="UP000193560"/>
    </source>
</evidence>
<dbReference type="EMBL" id="MCGE01000008">
    <property type="protein sequence ID" value="ORZ18587.1"/>
    <property type="molecule type" value="Genomic_DNA"/>
</dbReference>
<feature type="region of interest" description="Disordered" evidence="1">
    <location>
        <begin position="90"/>
        <end position="118"/>
    </location>
</feature>
<sequence length="118" mass="13774">MEEEKEEIKVETIKRKVEETIVEAPEAKKPKINGKRQPGTPFQRVRPEEVTFDDDRLRDNTYVSKGGSDEQSYGWKAHQDLIKTRGDKFRAEKNKKKRGSYRGGQISMESHSIKFNFD</sequence>
<dbReference type="Pfam" id="PF05022">
    <property type="entry name" value="SRP40_C"/>
    <property type="match status" value="1"/>
</dbReference>
<dbReference type="STRING" id="90262.A0A1X2ILF1"/>
<dbReference type="Proteomes" id="UP000193560">
    <property type="component" value="Unassembled WGS sequence"/>
</dbReference>
<reference evidence="3 4" key="1">
    <citation type="submission" date="2016-07" db="EMBL/GenBank/DDBJ databases">
        <title>Pervasive Adenine N6-methylation of Active Genes in Fungi.</title>
        <authorList>
            <consortium name="DOE Joint Genome Institute"/>
            <person name="Mondo S.J."/>
            <person name="Dannebaum R.O."/>
            <person name="Kuo R.C."/>
            <person name="Labutti K."/>
            <person name="Haridas S."/>
            <person name="Kuo A."/>
            <person name="Salamov A."/>
            <person name="Ahrendt S.R."/>
            <person name="Lipzen A."/>
            <person name="Sullivan W."/>
            <person name="Andreopoulos W.B."/>
            <person name="Clum A."/>
            <person name="Lindquist E."/>
            <person name="Daum C."/>
            <person name="Ramamoorthy G.K."/>
            <person name="Gryganskyi A."/>
            <person name="Culley D."/>
            <person name="Magnuson J.K."/>
            <person name="James T.Y."/>
            <person name="O'Malley M.A."/>
            <person name="Stajich J.E."/>
            <person name="Spatafora J.W."/>
            <person name="Visel A."/>
            <person name="Grigoriev I.V."/>
        </authorList>
    </citation>
    <scope>NUCLEOTIDE SEQUENCE [LARGE SCALE GENOMIC DNA]</scope>
    <source>
        <strain evidence="3 4">NRRL 1336</strain>
    </source>
</reference>
<name>A0A1X2ILF1_9FUNG</name>
<dbReference type="OrthoDB" id="5599646at2759"/>
<dbReference type="InterPro" id="IPR007718">
    <property type="entry name" value="Srp40_C"/>
</dbReference>
<evidence type="ECO:0000313" key="3">
    <source>
        <dbReference type="EMBL" id="ORZ18587.1"/>
    </source>
</evidence>
<comment type="caution">
    <text evidence="3">The sequence shown here is derived from an EMBL/GenBank/DDBJ whole genome shotgun (WGS) entry which is preliminary data.</text>
</comment>
<dbReference type="InterPro" id="IPR039191">
    <property type="entry name" value="Nopp140-like"/>
</dbReference>
<accession>A0A1X2ILF1</accession>
<feature type="domain" description="Srp40 C-terminal" evidence="2">
    <location>
        <begin position="41"/>
        <end position="115"/>
    </location>
</feature>
<keyword evidence="4" id="KW-1185">Reference proteome</keyword>
<evidence type="ECO:0000256" key="1">
    <source>
        <dbReference type="SAM" id="MobiDB-lite"/>
    </source>
</evidence>
<dbReference type="AlphaFoldDB" id="A0A1X2ILF1"/>
<proteinExistence type="predicted"/>
<dbReference type="PANTHER" id="PTHR23216">
    <property type="entry name" value="NUCLEOLAR AND COILED-BODY PHOSPHOPROTEIN 1"/>
    <property type="match status" value="1"/>
</dbReference>
<feature type="region of interest" description="Disordered" evidence="1">
    <location>
        <begin position="25"/>
        <end position="45"/>
    </location>
</feature>